<dbReference type="GO" id="GO:0004523">
    <property type="term" value="F:RNA-DNA hybrid ribonuclease activity"/>
    <property type="evidence" value="ECO:0007669"/>
    <property type="project" value="InterPro"/>
</dbReference>
<evidence type="ECO:0000313" key="2">
    <source>
        <dbReference type="EMBL" id="PRQ42997.1"/>
    </source>
</evidence>
<dbReference type="Pfam" id="PF13456">
    <property type="entry name" value="RVT_3"/>
    <property type="match status" value="1"/>
</dbReference>
<accession>A0A2P6R985</accession>
<gene>
    <name evidence="2" type="ORF">RchiOBHm_Chr3g0463671</name>
</gene>
<dbReference type="GO" id="GO:0003676">
    <property type="term" value="F:nucleic acid binding"/>
    <property type="evidence" value="ECO:0007669"/>
    <property type="project" value="InterPro"/>
</dbReference>
<protein>
    <recommendedName>
        <fullName evidence="1">RNase H type-1 domain-containing protein</fullName>
    </recommendedName>
</protein>
<feature type="domain" description="RNase H type-1" evidence="1">
    <location>
        <begin position="2"/>
        <end position="61"/>
    </location>
</feature>
<proteinExistence type="predicted"/>
<dbReference type="InterPro" id="IPR002156">
    <property type="entry name" value="RNaseH_domain"/>
</dbReference>
<comment type="caution">
    <text evidence="2">The sequence shown here is derived from an EMBL/GenBank/DDBJ whole genome shotgun (WGS) entry which is preliminary data.</text>
</comment>
<dbReference type="EMBL" id="PDCK01000041">
    <property type="protein sequence ID" value="PRQ42997.1"/>
    <property type="molecule type" value="Genomic_DNA"/>
</dbReference>
<name>A0A2P6R985_ROSCH</name>
<sequence>MLETDAMEVQRQVSAYDAVNTSLLGRIYEDVRLLLETQNVLHVSHIGRHGNMVAHLLARHACSLTENEFYFSVPDVLQAVIAADICAL</sequence>
<keyword evidence="3" id="KW-1185">Reference proteome</keyword>
<organism evidence="2 3">
    <name type="scientific">Rosa chinensis</name>
    <name type="common">China rose</name>
    <dbReference type="NCBI Taxonomy" id="74649"/>
    <lineage>
        <taxon>Eukaryota</taxon>
        <taxon>Viridiplantae</taxon>
        <taxon>Streptophyta</taxon>
        <taxon>Embryophyta</taxon>
        <taxon>Tracheophyta</taxon>
        <taxon>Spermatophyta</taxon>
        <taxon>Magnoliopsida</taxon>
        <taxon>eudicotyledons</taxon>
        <taxon>Gunneridae</taxon>
        <taxon>Pentapetalae</taxon>
        <taxon>rosids</taxon>
        <taxon>fabids</taxon>
        <taxon>Rosales</taxon>
        <taxon>Rosaceae</taxon>
        <taxon>Rosoideae</taxon>
        <taxon>Rosoideae incertae sedis</taxon>
        <taxon>Rosa</taxon>
    </lineage>
</organism>
<reference evidence="2 3" key="1">
    <citation type="journal article" date="2018" name="Nat. Genet.">
        <title>The Rosa genome provides new insights in the design of modern roses.</title>
        <authorList>
            <person name="Bendahmane M."/>
        </authorList>
    </citation>
    <scope>NUCLEOTIDE SEQUENCE [LARGE SCALE GENOMIC DNA]</scope>
    <source>
        <strain evidence="3">cv. Old Blush</strain>
    </source>
</reference>
<dbReference type="Gramene" id="PRQ42997">
    <property type="protein sequence ID" value="PRQ42997"/>
    <property type="gene ID" value="RchiOBHm_Chr3g0463671"/>
</dbReference>
<dbReference type="AlphaFoldDB" id="A0A2P6R985"/>
<evidence type="ECO:0000259" key="1">
    <source>
        <dbReference type="Pfam" id="PF13456"/>
    </source>
</evidence>
<evidence type="ECO:0000313" key="3">
    <source>
        <dbReference type="Proteomes" id="UP000238479"/>
    </source>
</evidence>
<dbReference type="Proteomes" id="UP000238479">
    <property type="component" value="Chromosome 3"/>
</dbReference>